<keyword evidence="9" id="KW-0238">DNA-binding</keyword>
<proteinExistence type="inferred from homology"/>
<keyword evidence="17" id="KW-1185">Reference proteome</keyword>
<sequence length="224" mass="25504">MQTLSFTEENYMKIIYRASKLSSPGKTKEVTTNEIAELTDTKPASVSDMLKKLAAKGLINYVKYQGVTLTTDGEAKALLVIRKHRLWEVFLVDKLNFSWDEVHDIAEQLEHVQSDELVRRLDQFLGFPEYDPHGDPIPNEKGEMNSKKKVYLINMKIGDKCDVVGVKDTSPLFLKYLDKIGLTIGAYIEITDKIEFDQSLEIKVNNGRTIIISKEIANNIYTLD</sequence>
<reference evidence="16" key="1">
    <citation type="submission" date="2023-07" db="EMBL/GenBank/DDBJ databases">
        <title>The genome sequence of Rhodocytophaga aerolata KACC 12507.</title>
        <authorList>
            <person name="Zhang X."/>
        </authorList>
    </citation>
    <scope>NUCLEOTIDE SEQUENCE</scope>
    <source>
        <strain evidence="16">KACC 12507</strain>
    </source>
</reference>
<evidence type="ECO:0000256" key="6">
    <source>
        <dbReference type="ARBA" id="ARBA00022491"/>
    </source>
</evidence>
<evidence type="ECO:0000256" key="9">
    <source>
        <dbReference type="ARBA" id="ARBA00023125"/>
    </source>
</evidence>
<dbReference type="InterPro" id="IPR036390">
    <property type="entry name" value="WH_DNA-bd_sf"/>
</dbReference>
<keyword evidence="12" id="KW-0464">Manganese</keyword>
<feature type="domain" description="HTH dtxR-type" evidence="15">
    <location>
        <begin position="1"/>
        <end position="70"/>
    </location>
</feature>
<dbReference type="SUPFAM" id="SSF50037">
    <property type="entry name" value="C-terminal domain of transcriptional repressors"/>
    <property type="match status" value="1"/>
</dbReference>
<dbReference type="Proteomes" id="UP001168528">
    <property type="component" value="Unassembled WGS sequence"/>
</dbReference>
<evidence type="ECO:0000256" key="8">
    <source>
        <dbReference type="ARBA" id="ARBA00023015"/>
    </source>
</evidence>
<evidence type="ECO:0000256" key="4">
    <source>
        <dbReference type="ARBA" id="ARBA00022386"/>
    </source>
</evidence>
<evidence type="ECO:0000259" key="15">
    <source>
        <dbReference type="PROSITE" id="PS50944"/>
    </source>
</evidence>
<dbReference type="Gene3D" id="2.30.30.90">
    <property type="match status" value="1"/>
</dbReference>
<dbReference type="InterPro" id="IPR022687">
    <property type="entry name" value="HTH_DTXR"/>
</dbReference>
<comment type="function">
    <text evidence="13">In the presence of manganese, represses expression of mntH and mntS. Up-regulates expression of mntP.</text>
</comment>
<dbReference type="RefSeq" id="WP_302039566.1">
    <property type="nucleotide sequence ID" value="NZ_JAUKPO010000013.1"/>
</dbReference>
<protein>
    <recommendedName>
        <fullName evidence="4">Transcriptional regulator MntR</fullName>
    </recommendedName>
    <alternativeName>
        <fullName evidence="14">Manganese transport regulator</fullName>
    </alternativeName>
</protein>
<dbReference type="Pfam" id="PF01325">
    <property type="entry name" value="Fe_dep_repress"/>
    <property type="match status" value="1"/>
</dbReference>
<keyword evidence="6" id="KW-0678">Repressor</keyword>
<dbReference type="Pfam" id="PF02742">
    <property type="entry name" value="Fe_dep_repr_C"/>
    <property type="match status" value="1"/>
</dbReference>
<gene>
    <name evidence="16" type="ORF">Q0590_20995</name>
</gene>
<dbReference type="InterPro" id="IPR036421">
    <property type="entry name" value="Fe_dep_repressor_sf"/>
</dbReference>
<comment type="caution">
    <text evidence="16">The sequence shown here is derived from an EMBL/GenBank/DDBJ whole genome shotgun (WGS) entry which is preliminary data.</text>
</comment>
<dbReference type="SMART" id="SM00529">
    <property type="entry name" value="HTH_DTXR"/>
    <property type="match status" value="1"/>
</dbReference>
<evidence type="ECO:0000256" key="14">
    <source>
        <dbReference type="ARBA" id="ARBA00032593"/>
    </source>
</evidence>
<accession>A0ABT8RDE3</accession>
<dbReference type="Pfam" id="PF04023">
    <property type="entry name" value="FeoA"/>
    <property type="match status" value="1"/>
</dbReference>
<evidence type="ECO:0000256" key="7">
    <source>
        <dbReference type="ARBA" id="ARBA00023004"/>
    </source>
</evidence>
<dbReference type="EMBL" id="JAUKPO010000013">
    <property type="protein sequence ID" value="MDO1448767.1"/>
    <property type="molecule type" value="Genomic_DNA"/>
</dbReference>
<evidence type="ECO:0000256" key="1">
    <source>
        <dbReference type="ARBA" id="ARBA00004496"/>
    </source>
</evidence>
<dbReference type="SUPFAM" id="SSF47979">
    <property type="entry name" value="Iron-dependent repressor protein, dimerization domain"/>
    <property type="match status" value="1"/>
</dbReference>
<keyword evidence="10" id="KW-0010">Activator</keyword>
<evidence type="ECO:0000256" key="11">
    <source>
        <dbReference type="ARBA" id="ARBA00023163"/>
    </source>
</evidence>
<dbReference type="InterPro" id="IPR007167">
    <property type="entry name" value="Fe-transptr_FeoA-like"/>
</dbReference>
<dbReference type="Gene3D" id="1.10.60.10">
    <property type="entry name" value="Iron dependent repressor, metal binding and dimerisation domain"/>
    <property type="match status" value="1"/>
</dbReference>
<evidence type="ECO:0000313" key="17">
    <source>
        <dbReference type="Proteomes" id="UP001168528"/>
    </source>
</evidence>
<keyword evidence="7" id="KW-0408">Iron</keyword>
<evidence type="ECO:0000256" key="5">
    <source>
        <dbReference type="ARBA" id="ARBA00022490"/>
    </source>
</evidence>
<dbReference type="InterPro" id="IPR036388">
    <property type="entry name" value="WH-like_DNA-bd_sf"/>
</dbReference>
<evidence type="ECO:0000256" key="2">
    <source>
        <dbReference type="ARBA" id="ARBA00007871"/>
    </source>
</evidence>
<evidence type="ECO:0000256" key="3">
    <source>
        <dbReference type="ARBA" id="ARBA00011738"/>
    </source>
</evidence>
<dbReference type="SMART" id="SM00899">
    <property type="entry name" value="FeoA"/>
    <property type="match status" value="1"/>
</dbReference>
<dbReference type="InterPro" id="IPR001367">
    <property type="entry name" value="Fe_dep_repressor"/>
</dbReference>
<dbReference type="InterPro" id="IPR050536">
    <property type="entry name" value="DtxR_MntR_Metal-Reg"/>
</dbReference>
<dbReference type="PANTHER" id="PTHR33238">
    <property type="entry name" value="IRON (METAL) DEPENDENT REPRESSOR, DTXR FAMILY"/>
    <property type="match status" value="1"/>
</dbReference>
<comment type="similarity">
    <text evidence="2">Belongs to the DtxR/MntR family.</text>
</comment>
<evidence type="ECO:0000256" key="12">
    <source>
        <dbReference type="ARBA" id="ARBA00023211"/>
    </source>
</evidence>
<dbReference type="SUPFAM" id="SSF46785">
    <property type="entry name" value="Winged helix' DNA-binding domain"/>
    <property type="match status" value="1"/>
</dbReference>
<comment type="subunit">
    <text evidence="3">Homodimer.</text>
</comment>
<dbReference type="PANTHER" id="PTHR33238:SF11">
    <property type="entry name" value="TRANSCRIPTIONAL REGULATOR MNTR"/>
    <property type="match status" value="1"/>
</dbReference>
<comment type="subcellular location">
    <subcellularLocation>
        <location evidence="1">Cytoplasm</location>
    </subcellularLocation>
</comment>
<dbReference type="InterPro" id="IPR038157">
    <property type="entry name" value="FeoA_core_dom"/>
</dbReference>
<dbReference type="Gene3D" id="1.10.10.10">
    <property type="entry name" value="Winged helix-like DNA-binding domain superfamily/Winged helix DNA-binding domain"/>
    <property type="match status" value="1"/>
</dbReference>
<dbReference type="InterPro" id="IPR008988">
    <property type="entry name" value="Transcriptional_repressor_C"/>
</dbReference>
<keyword evidence="8" id="KW-0805">Transcription regulation</keyword>
<name>A0ABT8RDE3_9BACT</name>
<keyword evidence="5" id="KW-0963">Cytoplasm</keyword>
<organism evidence="16 17">
    <name type="scientific">Rhodocytophaga aerolata</name>
    <dbReference type="NCBI Taxonomy" id="455078"/>
    <lineage>
        <taxon>Bacteria</taxon>
        <taxon>Pseudomonadati</taxon>
        <taxon>Bacteroidota</taxon>
        <taxon>Cytophagia</taxon>
        <taxon>Cytophagales</taxon>
        <taxon>Rhodocytophagaceae</taxon>
        <taxon>Rhodocytophaga</taxon>
    </lineage>
</organism>
<dbReference type="PROSITE" id="PS50944">
    <property type="entry name" value="HTH_DTXR"/>
    <property type="match status" value="1"/>
</dbReference>
<evidence type="ECO:0000256" key="10">
    <source>
        <dbReference type="ARBA" id="ARBA00023159"/>
    </source>
</evidence>
<dbReference type="InterPro" id="IPR022689">
    <property type="entry name" value="Iron_dep_repressor"/>
</dbReference>
<evidence type="ECO:0000313" key="16">
    <source>
        <dbReference type="EMBL" id="MDO1448767.1"/>
    </source>
</evidence>
<evidence type="ECO:0000256" key="13">
    <source>
        <dbReference type="ARBA" id="ARBA00025185"/>
    </source>
</evidence>
<keyword evidence="11" id="KW-0804">Transcription</keyword>